<evidence type="ECO:0000256" key="1">
    <source>
        <dbReference type="ARBA" id="ARBA00010552"/>
    </source>
</evidence>
<dbReference type="InterPro" id="IPR006175">
    <property type="entry name" value="YjgF/YER057c/UK114"/>
</dbReference>
<dbReference type="Proteomes" id="UP000268070">
    <property type="component" value="Chromosome"/>
</dbReference>
<gene>
    <name evidence="2" type="ORF">D3M96_18585</name>
</gene>
<evidence type="ECO:0000313" key="3">
    <source>
        <dbReference type="Proteomes" id="UP000268070"/>
    </source>
</evidence>
<dbReference type="PANTHER" id="PTHR11803:SF58">
    <property type="entry name" value="PROTEIN HMF1-RELATED"/>
    <property type="match status" value="1"/>
</dbReference>
<name>A0A3G2I081_9BURK</name>
<dbReference type="Gene3D" id="3.30.1330.40">
    <property type="entry name" value="RutC-like"/>
    <property type="match status" value="1"/>
</dbReference>
<dbReference type="RefSeq" id="WP_121739856.1">
    <property type="nucleotide sequence ID" value="NZ_CP032153.1"/>
</dbReference>
<protein>
    <submittedName>
        <fullName evidence="2">RidA family protein</fullName>
    </submittedName>
</protein>
<dbReference type="InterPro" id="IPR035959">
    <property type="entry name" value="RutC-like_sf"/>
</dbReference>
<reference evidence="2 3" key="1">
    <citation type="submission" date="2018-09" db="EMBL/GenBank/DDBJ databases">
        <title>Complete genome sequence of the hydrocarbonoclastic bacterium Alcaligenes aquatilis QD168, isolated from a crude-oil polluted marine sediment of Central Chile.</title>
        <authorList>
            <person name="Duran R.E."/>
            <person name="Barra B."/>
            <person name="Salva-Serra F."/>
            <person name="Mendez V."/>
            <person name="Moore E.R.B."/>
            <person name="Seeger M."/>
        </authorList>
    </citation>
    <scope>NUCLEOTIDE SEQUENCE [LARGE SCALE GENOMIC DNA]</scope>
    <source>
        <strain evidence="2 3">QD168</strain>
    </source>
</reference>
<dbReference type="AlphaFoldDB" id="A0A3G2I081"/>
<comment type="similarity">
    <text evidence="1">Belongs to the RutC family.</text>
</comment>
<sequence length="125" mass="13517">MKQVVDVGLPPLKQAFSWAVKAKGEMLFTVNGPVRPNGSIDTGSIEQQARLTFANLQRATQAAGGSLENVTQVLIYMTDVADMDIIDKVYREFFSAPFPNRASVGVAALVEPGMKLEVVAYAMIP</sequence>
<evidence type="ECO:0000313" key="2">
    <source>
        <dbReference type="EMBL" id="AYN22378.1"/>
    </source>
</evidence>
<organism evidence="2 3">
    <name type="scientific">Alcaligenes aquatilis</name>
    <dbReference type="NCBI Taxonomy" id="323284"/>
    <lineage>
        <taxon>Bacteria</taxon>
        <taxon>Pseudomonadati</taxon>
        <taxon>Pseudomonadota</taxon>
        <taxon>Betaproteobacteria</taxon>
        <taxon>Burkholderiales</taxon>
        <taxon>Alcaligenaceae</taxon>
        <taxon>Alcaligenes</taxon>
    </lineage>
</organism>
<dbReference type="KEGG" id="aaqu:D3M96_18585"/>
<proteinExistence type="inferred from homology"/>
<dbReference type="GO" id="GO:0005829">
    <property type="term" value="C:cytosol"/>
    <property type="evidence" value="ECO:0007669"/>
    <property type="project" value="TreeGrafter"/>
</dbReference>
<dbReference type="PANTHER" id="PTHR11803">
    <property type="entry name" value="2-IMINOBUTANOATE/2-IMINOPROPANOATE DEAMINASE RIDA"/>
    <property type="match status" value="1"/>
</dbReference>
<dbReference type="CDD" id="cd00448">
    <property type="entry name" value="YjgF_YER057c_UK114_family"/>
    <property type="match status" value="1"/>
</dbReference>
<accession>A0A3G2I081</accession>
<dbReference type="EMBL" id="CP032153">
    <property type="protein sequence ID" value="AYN22378.1"/>
    <property type="molecule type" value="Genomic_DNA"/>
</dbReference>
<dbReference type="OrthoDB" id="8655901at2"/>
<dbReference type="Pfam" id="PF01042">
    <property type="entry name" value="Ribonuc_L-PSP"/>
    <property type="match status" value="1"/>
</dbReference>
<dbReference type="SUPFAM" id="SSF55298">
    <property type="entry name" value="YjgF-like"/>
    <property type="match status" value="1"/>
</dbReference>
<dbReference type="GO" id="GO:0019239">
    <property type="term" value="F:deaminase activity"/>
    <property type="evidence" value="ECO:0007669"/>
    <property type="project" value="TreeGrafter"/>
</dbReference>